<dbReference type="InterPro" id="IPR009025">
    <property type="entry name" value="RBP11-like_dimer"/>
</dbReference>
<feature type="domain" description="DNA-directed RNA polymerase RBP11-like dimerisation" evidence="6">
    <location>
        <begin position="30"/>
        <end position="103"/>
    </location>
</feature>
<dbReference type="PANTHER" id="PTHR13946">
    <property type="entry name" value="DNA-DIRECTED RNA POLYMERASE I,II,III"/>
    <property type="match status" value="1"/>
</dbReference>
<evidence type="ECO:0000256" key="2">
    <source>
        <dbReference type="ARBA" id="ARBA00022478"/>
    </source>
</evidence>
<dbReference type="Pfam" id="PF13656">
    <property type="entry name" value="RNA_pol_L_2"/>
    <property type="match status" value="1"/>
</dbReference>
<keyword evidence="2" id="KW-0240">DNA-directed RNA polymerase</keyword>
<evidence type="ECO:0000256" key="5">
    <source>
        <dbReference type="ARBA" id="ARBA00025751"/>
    </source>
</evidence>
<comment type="subcellular location">
    <subcellularLocation>
        <location evidence="1">Nucleus</location>
    </subcellularLocation>
</comment>
<evidence type="ECO:0000313" key="7">
    <source>
        <dbReference type="EMBL" id="POY75742.1"/>
    </source>
</evidence>
<organism evidence="7 8">
    <name type="scientific">Rhodotorula taiwanensis</name>
    <dbReference type="NCBI Taxonomy" id="741276"/>
    <lineage>
        <taxon>Eukaryota</taxon>
        <taxon>Fungi</taxon>
        <taxon>Dikarya</taxon>
        <taxon>Basidiomycota</taxon>
        <taxon>Pucciniomycotina</taxon>
        <taxon>Microbotryomycetes</taxon>
        <taxon>Sporidiobolales</taxon>
        <taxon>Sporidiobolaceae</taxon>
        <taxon>Rhodotorula</taxon>
    </lineage>
</organism>
<protein>
    <recommendedName>
        <fullName evidence="6">DNA-directed RNA polymerase RBP11-like dimerisation domain-containing protein</fullName>
    </recommendedName>
</protein>
<dbReference type="InterPro" id="IPR022905">
    <property type="entry name" value="Rpo11-like"/>
</dbReference>
<dbReference type="OrthoDB" id="10248581at2759"/>
<keyword evidence="4" id="KW-0539">Nucleus</keyword>
<dbReference type="Proteomes" id="UP000237144">
    <property type="component" value="Unassembled WGS sequence"/>
</dbReference>
<dbReference type="GO" id="GO:0046983">
    <property type="term" value="F:protein dimerization activity"/>
    <property type="evidence" value="ECO:0007669"/>
    <property type="project" value="InterPro"/>
</dbReference>
<evidence type="ECO:0000256" key="4">
    <source>
        <dbReference type="ARBA" id="ARBA00023242"/>
    </source>
</evidence>
<dbReference type="PANTHER" id="PTHR13946:SF16">
    <property type="entry name" value="DNA-DIRECTED RNA POLYMERASE II SUBUNIT RPB11"/>
    <property type="match status" value="1"/>
</dbReference>
<evidence type="ECO:0000259" key="6">
    <source>
        <dbReference type="Pfam" id="PF13656"/>
    </source>
</evidence>
<dbReference type="InterPro" id="IPR008193">
    <property type="entry name" value="RNA_pol_Rpb11_13-16kDa_CS"/>
</dbReference>
<evidence type="ECO:0000256" key="3">
    <source>
        <dbReference type="ARBA" id="ARBA00023163"/>
    </source>
</evidence>
<dbReference type="HAMAP" id="MF_00261">
    <property type="entry name" value="RNApol_arch_Rpo11"/>
    <property type="match status" value="1"/>
</dbReference>
<proteinExistence type="inferred from homology"/>
<dbReference type="AlphaFoldDB" id="A0A2S5BG39"/>
<dbReference type="EMBL" id="PJQD01000012">
    <property type="protein sequence ID" value="POY75742.1"/>
    <property type="molecule type" value="Genomic_DNA"/>
</dbReference>
<keyword evidence="3" id="KW-0804">Transcription</keyword>
<comment type="caution">
    <text evidence="7">The sequence shown here is derived from an EMBL/GenBank/DDBJ whole genome shotgun (WGS) entry which is preliminary data.</text>
</comment>
<accession>A0A2S5BG39</accession>
<dbReference type="CDD" id="cd06926">
    <property type="entry name" value="RNAP_II_RPB11"/>
    <property type="match status" value="1"/>
</dbReference>
<name>A0A2S5BG39_9BASI</name>
<evidence type="ECO:0000313" key="8">
    <source>
        <dbReference type="Proteomes" id="UP000237144"/>
    </source>
</evidence>
<sequence>MNAPSRYEMFVLADGEAKVVFDEDTKIPNAATLTINKEDHTLANMLRSQLLLLPYVQFAGYRVPHPLEPRVELKVQTDGTKTPIVAVQDAINNLIVLLSKVKREFSNEVLKVTALEGTEDQFGGAGEGFY</sequence>
<dbReference type="GO" id="GO:0006366">
    <property type="term" value="P:transcription by RNA polymerase II"/>
    <property type="evidence" value="ECO:0007669"/>
    <property type="project" value="InterPro"/>
</dbReference>
<keyword evidence="8" id="KW-1185">Reference proteome</keyword>
<comment type="similarity">
    <text evidence="5">Belongs to the archaeal Rpo11/eukaryotic RPB11/RPC19 RNA polymerase subunit family.</text>
</comment>
<dbReference type="PROSITE" id="PS01154">
    <property type="entry name" value="RNA_POL_L_13KD"/>
    <property type="match status" value="1"/>
</dbReference>
<gene>
    <name evidence="7" type="ORF">BMF94_1152</name>
</gene>
<dbReference type="GO" id="GO:0003677">
    <property type="term" value="F:DNA binding"/>
    <property type="evidence" value="ECO:0007669"/>
    <property type="project" value="InterPro"/>
</dbReference>
<dbReference type="SUPFAM" id="SSF55257">
    <property type="entry name" value="RBP11-like subunits of RNA polymerase"/>
    <property type="match status" value="1"/>
</dbReference>
<dbReference type="InterPro" id="IPR037685">
    <property type="entry name" value="RBP11"/>
</dbReference>
<dbReference type="STRING" id="741276.A0A2S5BG39"/>
<evidence type="ECO:0000256" key="1">
    <source>
        <dbReference type="ARBA" id="ARBA00004123"/>
    </source>
</evidence>
<dbReference type="GO" id="GO:0005665">
    <property type="term" value="C:RNA polymerase II, core complex"/>
    <property type="evidence" value="ECO:0007669"/>
    <property type="project" value="InterPro"/>
</dbReference>
<dbReference type="GO" id="GO:0003899">
    <property type="term" value="F:DNA-directed RNA polymerase activity"/>
    <property type="evidence" value="ECO:0007669"/>
    <property type="project" value="InterPro"/>
</dbReference>
<dbReference type="InterPro" id="IPR036603">
    <property type="entry name" value="RBP11-like"/>
</dbReference>
<reference evidence="7 8" key="1">
    <citation type="journal article" date="2018" name="Front. Microbiol.">
        <title>Prospects for Fungal Bioremediation of Acidic Radioactive Waste Sites: Characterization and Genome Sequence of Rhodotorula taiwanensis MD1149.</title>
        <authorList>
            <person name="Tkavc R."/>
            <person name="Matrosova V.Y."/>
            <person name="Grichenko O.E."/>
            <person name="Gostincar C."/>
            <person name="Volpe R.P."/>
            <person name="Klimenkova P."/>
            <person name="Gaidamakova E.K."/>
            <person name="Zhou C.E."/>
            <person name="Stewart B.J."/>
            <person name="Lyman M.G."/>
            <person name="Malfatti S.A."/>
            <person name="Rubinfeld B."/>
            <person name="Courtot M."/>
            <person name="Singh J."/>
            <person name="Dalgard C.L."/>
            <person name="Hamilton T."/>
            <person name="Frey K.G."/>
            <person name="Gunde-Cimerman N."/>
            <person name="Dugan L."/>
            <person name="Daly M.J."/>
        </authorList>
    </citation>
    <scope>NUCLEOTIDE SEQUENCE [LARGE SCALE GENOMIC DNA]</scope>
    <source>
        <strain evidence="7 8">MD1149</strain>
    </source>
</reference>
<dbReference type="Gene3D" id="3.30.1360.10">
    <property type="entry name" value="RNA polymerase, RBP11-like subunit"/>
    <property type="match status" value="1"/>
</dbReference>